<evidence type="ECO:0000313" key="2">
    <source>
        <dbReference type="EMBL" id="CAG8606826.1"/>
    </source>
</evidence>
<dbReference type="AlphaFoldDB" id="A0A9N9GJP8"/>
<comment type="caution">
    <text evidence="2">The sequence shown here is derived from an EMBL/GenBank/DDBJ whole genome shotgun (WGS) entry which is preliminary data.</text>
</comment>
<evidence type="ECO:0000256" key="1">
    <source>
        <dbReference type="SAM" id="Coils"/>
    </source>
</evidence>
<keyword evidence="1" id="KW-0175">Coiled coil</keyword>
<feature type="coiled-coil region" evidence="1">
    <location>
        <begin position="294"/>
        <end position="335"/>
    </location>
</feature>
<sequence length="335" mass="38453">MHLQEFGFEVLVNDQPLPEYNLPVDESDLNKTCVSYVTDPLTQTKKYSDVTTYFPVINQGECYKIRIEAKQANPSNIIISRLYIDGRSDPTQLFHQRSSSRTRSLSTNFFKSSRASSKRLKVQNKNQYGKHGSIAICFFRGVIVDDNSLQNQPGLADRGSDNNENEDFDYTTEFDVKDANIQPATVAKIVNLKPIAELHLHYRSEDWLTNRGFSLPILSDVNGEKEEDVNLITDEENKVNELPKLSQVLTKIENNNAKQIDEPLEIEANGNDVNPKVNKNAKNSQELMEIDKLIAKETRRLNDISQEIMEFERKKKEDQNILKRARDEIDEIDKI</sequence>
<gene>
    <name evidence="2" type="ORF">FMOSSE_LOCUS9246</name>
</gene>
<protein>
    <submittedName>
        <fullName evidence="2">1902_t:CDS:1</fullName>
    </submittedName>
</protein>
<keyword evidence="3" id="KW-1185">Reference proteome</keyword>
<reference evidence="2" key="1">
    <citation type="submission" date="2021-06" db="EMBL/GenBank/DDBJ databases">
        <authorList>
            <person name="Kallberg Y."/>
            <person name="Tangrot J."/>
            <person name="Rosling A."/>
        </authorList>
    </citation>
    <scope>NUCLEOTIDE SEQUENCE</scope>
    <source>
        <strain evidence="2">87-6 pot B 2015</strain>
    </source>
</reference>
<accession>A0A9N9GJP8</accession>
<proteinExistence type="predicted"/>
<dbReference type="Proteomes" id="UP000789375">
    <property type="component" value="Unassembled WGS sequence"/>
</dbReference>
<name>A0A9N9GJP8_FUNMO</name>
<dbReference type="EMBL" id="CAJVPP010002646">
    <property type="protein sequence ID" value="CAG8606826.1"/>
    <property type="molecule type" value="Genomic_DNA"/>
</dbReference>
<evidence type="ECO:0000313" key="3">
    <source>
        <dbReference type="Proteomes" id="UP000789375"/>
    </source>
</evidence>
<organism evidence="2 3">
    <name type="scientific">Funneliformis mosseae</name>
    <name type="common">Endomycorrhizal fungus</name>
    <name type="synonym">Glomus mosseae</name>
    <dbReference type="NCBI Taxonomy" id="27381"/>
    <lineage>
        <taxon>Eukaryota</taxon>
        <taxon>Fungi</taxon>
        <taxon>Fungi incertae sedis</taxon>
        <taxon>Mucoromycota</taxon>
        <taxon>Glomeromycotina</taxon>
        <taxon>Glomeromycetes</taxon>
        <taxon>Glomerales</taxon>
        <taxon>Glomeraceae</taxon>
        <taxon>Funneliformis</taxon>
    </lineage>
</organism>